<feature type="compositionally biased region" description="Polar residues" evidence="1">
    <location>
        <begin position="84"/>
        <end position="94"/>
    </location>
</feature>
<gene>
    <name evidence="2" type="ORF">R3P38DRAFT_2818968</name>
</gene>
<evidence type="ECO:0008006" key="4">
    <source>
        <dbReference type="Google" id="ProtNLM"/>
    </source>
</evidence>
<evidence type="ECO:0000313" key="2">
    <source>
        <dbReference type="EMBL" id="KAK7063538.1"/>
    </source>
</evidence>
<evidence type="ECO:0000313" key="3">
    <source>
        <dbReference type="Proteomes" id="UP001362999"/>
    </source>
</evidence>
<dbReference type="Proteomes" id="UP001362999">
    <property type="component" value="Unassembled WGS sequence"/>
</dbReference>
<reference evidence="2 3" key="1">
    <citation type="journal article" date="2024" name="J Genomics">
        <title>Draft genome sequencing and assembly of Favolaschia claudopus CIRM-BRFM 2984 isolated from oak limbs.</title>
        <authorList>
            <person name="Navarro D."/>
            <person name="Drula E."/>
            <person name="Chaduli D."/>
            <person name="Cazenave R."/>
            <person name="Ahrendt S."/>
            <person name="Wang J."/>
            <person name="Lipzen A."/>
            <person name="Daum C."/>
            <person name="Barry K."/>
            <person name="Grigoriev I.V."/>
            <person name="Favel A."/>
            <person name="Rosso M.N."/>
            <person name="Martin F."/>
        </authorList>
    </citation>
    <scope>NUCLEOTIDE SEQUENCE [LARGE SCALE GENOMIC DNA]</scope>
    <source>
        <strain evidence="2 3">CIRM-BRFM 2984</strain>
    </source>
</reference>
<dbReference type="PANTHER" id="PTHR28139">
    <property type="entry name" value="UPF0768 PROTEIN YBL029C-A"/>
    <property type="match status" value="1"/>
</dbReference>
<sequence length="117" mass="13110">MCIPIFFGCQDKVKPEGDSTPRVCPKCHNVSVHAAKKTSWFELFWVPLIPFSSDHIWLCQICHWAAPNQAGQFEPAVAGDRPGPQQTASYQPSYMNAPPAHPQNTYQPQYINTNAPK</sequence>
<organism evidence="2 3">
    <name type="scientific">Favolaschia claudopus</name>
    <dbReference type="NCBI Taxonomy" id="2862362"/>
    <lineage>
        <taxon>Eukaryota</taxon>
        <taxon>Fungi</taxon>
        <taxon>Dikarya</taxon>
        <taxon>Basidiomycota</taxon>
        <taxon>Agaricomycotina</taxon>
        <taxon>Agaricomycetes</taxon>
        <taxon>Agaricomycetidae</taxon>
        <taxon>Agaricales</taxon>
        <taxon>Marasmiineae</taxon>
        <taxon>Mycenaceae</taxon>
        <taxon>Favolaschia</taxon>
    </lineage>
</organism>
<accession>A0AAW0EFU5</accession>
<proteinExistence type="predicted"/>
<dbReference type="PANTHER" id="PTHR28139:SF1">
    <property type="entry name" value="UPF0768 PROTEIN YBL029C-A"/>
    <property type="match status" value="1"/>
</dbReference>
<dbReference type="AlphaFoldDB" id="A0AAW0EFU5"/>
<name>A0AAW0EFU5_9AGAR</name>
<keyword evidence="3" id="KW-1185">Reference proteome</keyword>
<feature type="compositionally biased region" description="Polar residues" evidence="1">
    <location>
        <begin position="102"/>
        <end position="117"/>
    </location>
</feature>
<comment type="caution">
    <text evidence="2">The sequence shown here is derived from an EMBL/GenBank/DDBJ whole genome shotgun (WGS) entry which is preliminary data.</text>
</comment>
<protein>
    <recommendedName>
        <fullName evidence="4">Zinc-ribbon 15 domain-containing protein</fullName>
    </recommendedName>
</protein>
<evidence type="ECO:0000256" key="1">
    <source>
        <dbReference type="SAM" id="MobiDB-lite"/>
    </source>
</evidence>
<dbReference type="EMBL" id="JAWWNJ010000001">
    <property type="protein sequence ID" value="KAK7063538.1"/>
    <property type="molecule type" value="Genomic_DNA"/>
</dbReference>
<feature type="region of interest" description="Disordered" evidence="1">
    <location>
        <begin position="76"/>
        <end position="117"/>
    </location>
</feature>